<dbReference type="PANTHER" id="PTHR46211">
    <property type="entry name" value="GLYCEROPHOSPHORYL DIESTER PHOSPHODIESTERASE"/>
    <property type="match status" value="1"/>
</dbReference>
<dbReference type="PROSITE" id="PS50007">
    <property type="entry name" value="PIPLC_X_DOMAIN"/>
    <property type="match status" value="1"/>
</dbReference>
<proteinExistence type="predicted"/>
<organism evidence="2 3">
    <name type="scientific">Paenibacillus profundus</name>
    <dbReference type="NCBI Taxonomy" id="1173085"/>
    <lineage>
        <taxon>Bacteria</taxon>
        <taxon>Bacillati</taxon>
        <taxon>Bacillota</taxon>
        <taxon>Bacilli</taxon>
        <taxon>Bacillales</taxon>
        <taxon>Paenibacillaceae</taxon>
        <taxon>Paenibacillus</taxon>
    </lineage>
</organism>
<dbReference type="SUPFAM" id="SSF51695">
    <property type="entry name" value="PLC-like phosphodiesterases"/>
    <property type="match status" value="1"/>
</dbReference>
<dbReference type="Proteomes" id="UP001199916">
    <property type="component" value="Unassembled WGS sequence"/>
</dbReference>
<evidence type="ECO:0000259" key="1">
    <source>
        <dbReference type="PROSITE" id="PS51704"/>
    </source>
</evidence>
<reference evidence="2 3" key="1">
    <citation type="submission" date="2021-11" db="EMBL/GenBank/DDBJ databases">
        <title>Draft genome sequence of Paenibacillus profundus YoMME, a new Gram-positive bacteria with exoelectrogenic properties.</title>
        <authorList>
            <person name="Hubenova Y."/>
            <person name="Hubenova E."/>
            <person name="Manasiev Y."/>
            <person name="Peykov S."/>
            <person name="Mitov M."/>
        </authorList>
    </citation>
    <scope>NUCLEOTIDE SEQUENCE [LARGE SCALE GENOMIC DNA]</scope>
    <source>
        <strain evidence="2 3">YoMME</strain>
    </source>
</reference>
<dbReference type="PROSITE" id="PS51704">
    <property type="entry name" value="GP_PDE"/>
    <property type="match status" value="1"/>
</dbReference>
<dbReference type="InterPro" id="IPR017946">
    <property type="entry name" value="PLC-like_Pdiesterase_TIM-brl"/>
</dbReference>
<dbReference type="InterPro" id="IPR030395">
    <property type="entry name" value="GP_PDE_dom"/>
</dbReference>
<feature type="domain" description="GP-PDE" evidence="1">
    <location>
        <begin position="10"/>
        <end position="240"/>
    </location>
</feature>
<dbReference type="PANTHER" id="PTHR46211:SF14">
    <property type="entry name" value="GLYCEROPHOSPHODIESTER PHOSPHODIESTERASE"/>
    <property type="match status" value="1"/>
</dbReference>
<name>A0ABS8YEL9_9BACL</name>
<dbReference type="Pfam" id="PF03009">
    <property type="entry name" value="GDPD"/>
    <property type="match status" value="1"/>
</dbReference>
<evidence type="ECO:0000313" key="3">
    <source>
        <dbReference type="Proteomes" id="UP001199916"/>
    </source>
</evidence>
<protein>
    <submittedName>
        <fullName evidence="2">Glycerophosphodiester phosphodiesterase</fullName>
    </submittedName>
</protein>
<accession>A0ABS8YEL9</accession>
<comment type="caution">
    <text evidence="2">The sequence shown here is derived from an EMBL/GenBank/DDBJ whole genome shotgun (WGS) entry which is preliminary data.</text>
</comment>
<dbReference type="RefSeq" id="WP_233695967.1">
    <property type="nucleotide sequence ID" value="NZ_JAJNBZ010000003.1"/>
</dbReference>
<dbReference type="EMBL" id="JAJNBZ010000003">
    <property type="protein sequence ID" value="MCE5168786.1"/>
    <property type="molecule type" value="Genomic_DNA"/>
</dbReference>
<gene>
    <name evidence="2" type="ORF">LQV63_05610</name>
</gene>
<evidence type="ECO:0000313" key="2">
    <source>
        <dbReference type="EMBL" id="MCE5168786.1"/>
    </source>
</evidence>
<sequence length="240" mass="26812">MNSNALFKNVEIVAHRGYAAVHPENTMAAFRRSLELGADSLEIDVHHSKEGIPVVIHDDTLDRTTDGTGPIREKTIAELQQVDAGKKFKPEFAGCGIPMLEEVLELCGGTVGLQLELKERITEGEARGLLHLLENYRMTERTMFISFHLDNLRLMRSLHPNIELGWLSGEPVDLAPLKELGRATLLLQYAVVLRQPEIVQATEAAGIGLGVWTIRDLQDAYQLVQLGVRRLTTDIPLYRE</sequence>
<dbReference type="Gene3D" id="3.20.20.190">
    <property type="entry name" value="Phosphatidylinositol (PI) phosphodiesterase"/>
    <property type="match status" value="1"/>
</dbReference>
<keyword evidence="3" id="KW-1185">Reference proteome</keyword>